<proteinExistence type="predicted"/>
<protein>
    <submittedName>
        <fullName evidence="1">Uncharacterized protein</fullName>
    </submittedName>
</protein>
<reference evidence="1" key="1">
    <citation type="submission" date="2014-09" db="EMBL/GenBank/DDBJ databases">
        <authorList>
            <person name="Magalhaes I.L.F."/>
            <person name="Oliveira U."/>
            <person name="Santos F.R."/>
            <person name="Vidigal T.H.D.A."/>
            <person name="Brescovit A.D."/>
            <person name="Santos A.J."/>
        </authorList>
    </citation>
    <scope>NUCLEOTIDE SEQUENCE</scope>
    <source>
        <tissue evidence="1">Shoot tissue taken approximately 20 cm above the soil surface</tissue>
    </source>
</reference>
<dbReference type="EMBL" id="GBRH01179626">
    <property type="protein sequence ID" value="JAE18270.1"/>
    <property type="molecule type" value="Transcribed_RNA"/>
</dbReference>
<evidence type="ECO:0000313" key="1">
    <source>
        <dbReference type="EMBL" id="JAE18270.1"/>
    </source>
</evidence>
<sequence length="11" mass="1142">MVPAWLRGGGV</sequence>
<reference evidence="1" key="2">
    <citation type="journal article" date="2015" name="Data Brief">
        <title>Shoot transcriptome of the giant reed, Arundo donax.</title>
        <authorList>
            <person name="Barrero R.A."/>
            <person name="Guerrero F.D."/>
            <person name="Moolhuijzen P."/>
            <person name="Goolsby J.A."/>
            <person name="Tidwell J."/>
            <person name="Bellgard S.E."/>
            <person name="Bellgard M.I."/>
        </authorList>
    </citation>
    <scope>NUCLEOTIDE SEQUENCE</scope>
    <source>
        <tissue evidence="1">Shoot tissue taken approximately 20 cm above the soil surface</tissue>
    </source>
</reference>
<name>A0A0A9FZI8_ARUDO</name>
<accession>A0A0A9FZI8</accession>
<organism evidence="1">
    <name type="scientific">Arundo donax</name>
    <name type="common">Giant reed</name>
    <name type="synonym">Donax arundinaceus</name>
    <dbReference type="NCBI Taxonomy" id="35708"/>
    <lineage>
        <taxon>Eukaryota</taxon>
        <taxon>Viridiplantae</taxon>
        <taxon>Streptophyta</taxon>
        <taxon>Embryophyta</taxon>
        <taxon>Tracheophyta</taxon>
        <taxon>Spermatophyta</taxon>
        <taxon>Magnoliopsida</taxon>
        <taxon>Liliopsida</taxon>
        <taxon>Poales</taxon>
        <taxon>Poaceae</taxon>
        <taxon>PACMAD clade</taxon>
        <taxon>Arundinoideae</taxon>
        <taxon>Arundineae</taxon>
        <taxon>Arundo</taxon>
    </lineage>
</organism>